<gene>
    <name evidence="1" type="ORF">BXY57_0148</name>
</gene>
<sequence>MHIKHWFWVSLFSAGSLPAFSQTTESTKKLYHFSGSASVTNNGIALVPNFSLNRPAAIFLFSFGGKRFSVEPDIRFSLDAKPWTMLFWSRYQIIPEGKFQLRTGAHLGLNYKINTLPVDGTPTKLNVVRRYLAAELVPTYHISSRLGLGAYYLYARGLDAGTIVNSHFVLFSANLNPILPAAGSESLIKRFYLTTSPQVYYLNQDGLSGAYLNVNMQVGIHDFPLSLSSTFNEKLHSRIAGKSLIWNVSLVYAFQTTLTKASAPVLP</sequence>
<name>A0A2M9CRZ0_9BACT</name>
<accession>A0A2M9CRZ0</accession>
<evidence type="ECO:0008006" key="3">
    <source>
        <dbReference type="Google" id="ProtNLM"/>
    </source>
</evidence>
<evidence type="ECO:0000313" key="2">
    <source>
        <dbReference type="Proteomes" id="UP000230000"/>
    </source>
</evidence>
<keyword evidence="2" id="KW-1185">Reference proteome</keyword>
<comment type="caution">
    <text evidence="1">The sequence shown here is derived from an EMBL/GenBank/DDBJ whole genome shotgun (WGS) entry which is preliminary data.</text>
</comment>
<proteinExistence type="predicted"/>
<protein>
    <recommendedName>
        <fullName evidence="3">Outer membrane protein with beta-barrel domain</fullName>
    </recommendedName>
</protein>
<dbReference type="AlphaFoldDB" id="A0A2M9CRZ0"/>
<reference evidence="1 2" key="1">
    <citation type="submission" date="2017-11" db="EMBL/GenBank/DDBJ databases">
        <title>Genomic Encyclopedia of Archaeal and Bacterial Type Strains, Phase II (KMG-II): From Individual Species to Whole Genera.</title>
        <authorList>
            <person name="Goeker M."/>
        </authorList>
    </citation>
    <scope>NUCLEOTIDE SEQUENCE [LARGE SCALE GENOMIC DNA]</scope>
    <source>
        <strain evidence="1 2">DSM 27268</strain>
    </source>
</reference>
<dbReference type="EMBL" id="PGFG01000001">
    <property type="protein sequence ID" value="PJJ74588.1"/>
    <property type="molecule type" value="Genomic_DNA"/>
</dbReference>
<organism evidence="1 2">
    <name type="scientific">Thermoflavifilum aggregans</name>
    <dbReference type="NCBI Taxonomy" id="454188"/>
    <lineage>
        <taxon>Bacteria</taxon>
        <taxon>Pseudomonadati</taxon>
        <taxon>Bacteroidota</taxon>
        <taxon>Chitinophagia</taxon>
        <taxon>Chitinophagales</taxon>
        <taxon>Chitinophagaceae</taxon>
        <taxon>Thermoflavifilum</taxon>
    </lineage>
</organism>
<dbReference type="OrthoDB" id="650068at2"/>
<dbReference type="Proteomes" id="UP000230000">
    <property type="component" value="Unassembled WGS sequence"/>
</dbReference>
<dbReference type="RefSeq" id="WP_100313296.1">
    <property type="nucleotide sequence ID" value="NZ_PGFG01000001.1"/>
</dbReference>
<evidence type="ECO:0000313" key="1">
    <source>
        <dbReference type="EMBL" id="PJJ74588.1"/>
    </source>
</evidence>